<reference evidence="2 3" key="1">
    <citation type="submission" date="2022-08" db="EMBL/GenBank/DDBJ databases">
        <title>Tractidigestivibacter montrealensis type strain KD21.</title>
        <authorList>
            <person name="Diop K."/>
            <person name="Richard C."/>
            <person name="Routy B."/>
        </authorList>
    </citation>
    <scope>NUCLEOTIDE SEQUENCE [LARGE SCALE GENOMIC DNA]</scope>
    <source>
        <strain evidence="2 3">KD21</strain>
    </source>
</reference>
<dbReference type="Gene3D" id="3.30.365.10">
    <property type="entry name" value="Aldehyde oxidase/xanthine dehydrogenase, molybdopterin binding domain"/>
    <property type="match status" value="4"/>
</dbReference>
<dbReference type="InterPro" id="IPR037165">
    <property type="entry name" value="AldOxase/xan_DH_Mopterin-bd_sf"/>
</dbReference>
<dbReference type="Pfam" id="PF01315">
    <property type="entry name" value="Ald_Xan_dh_C"/>
    <property type="match status" value="1"/>
</dbReference>
<dbReference type="Pfam" id="PF02738">
    <property type="entry name" value="MoCoBD_1"/>
    <property type="match status" value="1"/>
</dbReference>
<protein>
    <submittedName>
        <fullName evidence="2">Molybdopterin-dependent oxidoreductase</fullName>
    </submittedName>
</protein>
<evidence type="ECO:0000313" key="2">
    <source>
        <dbReference type="EMBL" id="MCR9035625.1"/>
    </source>
</evidence>
<keyword evidence="3" id="KW-1185">Reference proteome</keyword>
<dbReference type="SMART" id="SM01008">
    <property type="entry name" value="Ald_Xan_dh_C"/>
    <property type="match status" value="1"/>
</dbReference>
<evidence type="ECO:0000313" key="3">
    <source>
        <dbReference type="Proteomes" id="UP001204320"/>
    </source>
</evidence>
<feature type="domain" description="Aldehyde oxidase/xanthine dehydrogenase a/b hammerhead" evidence="1">
    <location>
        <begin position="21"/>
        <end position="133"/>
    </location>
</feature>
<name>A0ABT1Z5Y7_9ACTN</name>
<dbReference type="SUPFAM" id="SSF54665">
    <property type="entry name" value="CO dehydrogenase molybdoprotein N-domain-like"/>
    <property type="match status" value="1"/>
</dbReference>
<dbReference type="RefSeq" id="WP_258498419.1">
    <property type="nucleotide sequence ID" value="NZ_JANSKA010000001.1"/>
</dbReference>
<comment type="caution">
    <text evidence="2">The sequence shown here is derived from an EMBL/GenBank/DDBJ whole genome shotgun (WGS) entry which is preliminary data.</text>
</comment>
<accession>A0ABT1Z5Y7</accession>
<dbReference type="Proteomes" id="UP001204320">
    <property type="component" value="Unassembled WGS sequence"/>
</dbReference>
<dbReference type="Pfam" id="PF20256">
    <property type="entry name" value="MoCoBD_2"/>
    <property type="match status" value="1"/>
</dbReference>
<dbReference type="PANTHER" id="PTHR11908">
    <property type="entry name" value="XANTHINE DEHYDROGENASE"/>
    <property type="match status" value="1"/>
</dbReference>
<dbReference type="InterPro" id="IPR036856">
    <property type="entry name" value="Ald_Oxase/Xan_DH_a/b_sf"/>
</dbReference>
<dbReference type="InterPro" id="IPR016208">
    <property type="entry name" value="Ald_Oxase/xanthine_DH-like"/>
</dbReference>
<dbReference type="InterPro" id="IPR008274">
    <property type="entry name" value="AldOxase/xan_DH_MoCoBD1"/>
</dbReference>
<sequence>MGEERVIGQPRPIRDAASKVTGRKAYVGDMSLPGMLVGKLLLSDRPHARVLSVDTSEARTMPGVHAVVTWEDCPDVRYNSAQRMIDAQVPLTERVLAREVRHVGDRVAAVAAETEEQAMAALRAIRVTYEDLPAVLSIDEALAPGAEPVHGTSNVVGVLEKGDKDIEAHLAACPHVVSGSFSTPPIHQGAIETHCAMANWSEEGKLTVITPCQNSFAYRVILAQIFGLPLNRVRVVVPAIGGGFGGKLEMTIEPVAALLSRKARRPVKMVLSRKETIMATRVRHGSQSRVRMGVDDQGKLLAIDVDCETNTGAYAGSAFNVAGALLENPFQLYKAPYVHVRVRPVYTNTVPGGAMRGYGGPEVYFATECMVDRAARAIGADPVEFRRENIIAPDSLNEEGVPRGNPRPADCLERASELIRYEEERRAKKPGDDGGRFAWGIGVAVGSHGNNCHGVHRDVASPMIKMNEDGSAVLYTGSHEMGNDTLGTQAAIVSEVTGVPLDQVGIVASDTDTVLWHIGDYASRGTFVICAGVKRAAELMACELRREAAPLLGCDSSEVVLRDGRAMRGDGVPEVTLREVMIHCQAVTGRELCVHVTYEAPRGVCSYGAHAALVRVDRQTGEVRVERYVAVHDVGHVLNPLMLEGQLEGGIAMGLGYALSEQVSFGPDGRPVQQTLGRCGMPRATDMPLDLRTDFVCADGGEPDGPWGAKALGESPVVPVAPCIANAVSDAIGVDIHDLPMDPARVLEAMGRGEES</sequence>
<dbReference type="SUPFAM" id="SSF56003">
    <property type="entry name" value="Molybdenum cofactor-binding domain"/>
    <property type="match status" value="1"/>
</dbReference>
<dbReference type="Gene3D" id="3.90.1170.50">
    <property type="entry name" value="Aldehyde oxidase/xanthine dehydrogenase, a/b hammerhead"/>
    <property type="match status" value="1"/>
</dbReference>
<dbReference type="EMBL" id="JANSKA010000001">
    <property type="protein sequence ID" value="MCR9035625.1"/>
    <property type="molecule type" value="Genomic_DNA"/>
</dbReference>
<dbReference type="InterPro" id="IPR000674">
    <property type="entry name" value="Ald_Oxase/Xan_DH_a/b"/>
</dbReference>
<gene>
    <name evidence="2" type="ORF">NVS32_01440</name>
</gene>
<evidence type="ECO:0000259" key="1">
    <source>
        <dbReference type="SMART" id="SM01008"/>
    </source>
</evidence>
<dbReference type="PANTHER" id="PTHR11908:SF157">
    <property type="entry name" value="XANTHINE DEHYDROGENASE SUBUNIT D-RELATED"/>
    <property type="match status" value="1"/>
</dbReference>
<dbReference type="InterPro" id="IPR046867">
    <property type="entry name" value="AldOxase/xan_DH_MoCoBD2"/>
</dbReference>
<proteinExistence type="predicted"/>
<organism evidence="2 3">
    <name type="scientific">Tractidigestivibacter montrealensis</name>
    <dbReference type="NCBI Taxonomy" id="2972466"/>
    <lineage>
        <taxon>Bacteria</taxon>
        <taxon>Bacillati</taxon>
        <taxon>Actinomycetota</taxon>
        <taxon>Coriobacteriia</taxon>
        <taxon>Coriobacteriales</taxon>
        <taxon>Atopobiaceae</taxon>
        <taxon>Tractidigestivibacter</taxon>
    </lineage>
</organism>